<proteinExistence type="predicted"/>
<evidence type="ECO:0000313" key="4">
    <source>
        <dbReference type="Proteomes" id="UP000831921"/>
    </source>
</evidence>
<dbReference type="InterPro" id="IPR007621">
    <property type="entry name" value="TPM_dom"/>
</dbReference>
<dbReference type="RefSeq" id="WP_249504979.1">
    <property type="nucleotide sequence ID" value="NZ_CP097253.1"/>
</dbReference>
<organism evidence="3 4">
    <name type="scientific">Sphingomonas glaciei</name>
    <dbReference type="NCBI Taxonomy" id="2938948"/>
    <lineage>
        <taxon>Bacteria</taxon>
        <taxon>Pseudomonadati</taxon>
        <taxon>Pseudomonadota</taxon>
        <taxon>Alphaproteobacteria</taxon>
        <taxon>Sphingomonadales</taxon>
        <taxon>Sphingomonadaceae</taxon>
        <taxon>Sphingomonas</taxon>
    </lineage>
</organism>
<reference evidence="3 4" key="1">
    <citation type="submission" date="2022-05" db="EMBL/GenBank/DDBJ databases">
        <title>S8-45 Sphingomonas ultraviolaceadurans.</title>
        <authorList>
            <person name="Liu Y."/>
        </authorList>
    </citation>
    <scope>NUCLEOTIDE SEQUENCE [LARGE SCALE GENOMIC DNA]</scope>
    <source>
        <strain evidence="3 4">S8-45</strain>
    </source>
</reference>
<dbReference type="Pfam" id="PF04536">
    <property type="entry name" value="TPM_phosphatase"/>
    <property type="match status" value="1"/>
</dbReference>
<dbReference type="EMBL" id="CP097253">
    <property type="protein sequence ID" value="UUR09209.1"/>
    <property type="molecule type" value="Genomic_DNA"/>
</dbReference>
<evidence type="ECO:0000259" key="2">
    <source>
        <dbReference type="Pfam" id="PF04536"/>
    </source>
</evidence>
<feature type="domain" description="TPM" evidence="2">
    <location>
        <begin position="52"/>
        <end position="163"/>
    </location>
</feature>
<gene>
    <name evidence="3" type="ORF">M1K48_06250</name>
</gene>
<feature type="chain" id="PRO_5046172127" evidence="1">
    <location>
        <begin position="17"/>
        <end position="169"/>
    </location>
</feature>
<name>A0ABY5MYW2_9SPHN</name>
<keyword evidence="4" id="KW-1185">Reference proteome</keyword>
<dbReference type="PROSITE" id="PS51257">
    <property type="entry name" value="PROKAR_LIPOPROTEIN"/>
    <property type="match status" value="1"/>
</dbReference>
<evidence type="ECO:0000313" key="3">
    <source>
        <dbReference type="EMBL" id="UUR09209.1"/>
    </source>
</evidence>
<dbReference type="Proteomes" id="UP000831921">
    <property type="component" value="Chromosome"/>
</dbReference>
<keyword evidence="1" id="KW-0732">Signal</keyword>
<sequence>MRGSLPLLALTALALAACDKPGSAGETVREFDGTGAEVTPERRVTVHEGTAVIDQAKVLSAADKASLARRIVEIAEATGRKLTIVLLRPAEGQSMEQVTWAIAPKAGTEGPMMLVVDVGSGSVRVDNLSDPAQSAAIARAISPEVKAGRVASGVARGLDQVMALGRSAA</sequence>
<feature type="signal peptide" evidence="1">
    <location>
        <begin position="1"/>
        <end position="16"/>
    </location>
</feature>
<dbReference type="Gene3D" id="3.10.310.50">
    <property type="match status" value="1"/>
</dbReference>
<evidence type="ECO:0000256" key="1">
    <source>
        <dbReference type="SAM" id="SignalP"/>
    </source>
</evidence>
<accession>A0ABY5MYW2</accession>
<protein>
    <submittedName>
        <fullName evidence="3">TPM domain-containing protein</fullName>
    </submittedName>
</protein>